<sequence>MRTIPTPHRRALLAAAGIAAVAAVAVVAAAGDVYAALGNPAPGPLTSVGTSLLRLIADAAGVVCVGALAFAAFLSPPGESGRLSPDGYAATRTAAGAAVVWMLAAAVLVPFDAADASGRPVSEALHLANLAVLVDAMEEPKAWLCVLAVATVVAIGVWRTLTWRTTVFWLGLALVGLLPRAIAGHVSIGAWHDLATNALVWHVIAAALWTGTLVALLVHVRGAGSAREVALRRYRRLATCCLVVLTASGIVDGLALARPAGLFTGYGFLLGVKVVAAAVLAALIAVTRRRWGGGTAALVAEVVVLAGAMGVSAGLAHLVPPAFVNDPATVGETVLGYDLPDPPTFARLFLDWRPDLLLGVVAVLAVAAYAVAARRLRKRGDDWPRGRFWAWTCGWATVLIATSSGLGKYSSGTFSLHMVIHMTLAMLAPVLLVLGGPVTLALRALPVAGKGPDGPREWLAALLHSRFTRLIAHPLVASVVFVGSYYALYFSGLFGEAMRYHWAHQLMNLHFLVSGYVFFWLVIGVDRPPRSMPHLARLGMMFAVMPFHAFFGVILMNKQTVIAETFYRYLSLPWMPDLLSDQRLGGGIAWATGEIPMIVVVVALLVQWGRHDDREAARLDRRFDQGEDDDFAAYNAMLATLAARRQ</sequence>
<evidence type="ECO:0000313" key="7">
    <source>
        <dbReference type="EMBL" id="MFD2473155.1"/>
    </source>
</evidence>
<dbReference type="RefSeq" id="WP_378311410.1">
    <property type="nucleotide sequence ID" value="NZ_JBHUKS010000030.1"/>
</dbReference>
<evidence type="ECO:0000256" key="5">
    <source>
        <dbReference type="ARBA" id="ARBA00023136"/>
    </source>
</evidence>
<comment type="caution">
    <text evidence="7">The sequence shown here is derived from an EMBL/GenBank/DDBJ whole genome shotgun (WGS) entry which is preliminary data.</text>
</comment>
<evidence type="ECO:0000256" key="3">
    <source>
        <dbReference type="ARBA" id="ARBA00022692"/>
    </source>
</evidence>
<evidence type="ECO:0000256" key="6">
    <source>
        <dbReference type="SAM" id="Phobius"/>
    </source>
</evidence>
<feature type="transmembrane region" description="Helical" evidence="6">
    <location>
        <begin position="237"/>
        <end position="257"/>
    </location>
</feature>
<dbReference type="InterPro" id="IPR019108">
    <property type="entry name" value="Caa3_assmbl_CtaG-rel"/>
</dbReference>
<protein>
    <submittedName>
        <fullName evidence="7">Cytochrome c oxidase assembly protein</fullName>
    </submittedName>
</protein>
<feature type="transmembrane region" description="Helical" evidence="6">
    <location>
        <begin position="502"/>
        <end position="523"/>
    </location>
</feature>
<feature type="transmembrane region" description="Helical" evidence="6">
    <location>
        <begin position="418"/>
        <end position="442"/>
    </location>
</feature>
<evidence type="ECO:0000313" key="8">
    <source>
        <dbReference type="Proteomes" id="UP001597483"/>
    </source>
</evidence>
<keyword evidence="4 6" id="KW-1133">Transmembrane helix</keyword>
<evidence type="ECO:0000256" key="2">
    <source>
        <dbReference type="ARBA" id="ARBA00022475"/>
    </source>
</evidence>
<dbReference type="Pfam" id="PF09678">
    <property type="entry name" value="Caa3_CtaG"/>
    <property type="match status" value="1"/>
</dbReference>
<proteinExistence type="predicted"/>
<keyword evidence="8" id="KW-1185">Reference proteome</keyword>
<feature type="transmembrane region" description="Helical" evidence="6">
    <location>
        <begin position="263"/>
        <end position="286"/>
    </location>
</feature>
<feature type="transmembrane region" description="Helical" evidence="6">
    <location>
        <begin position="168"/>
        <end position="192"/>
    </location>
</feature>
<feature type="transmembrane region" description="Helical" evidence="6">
    <location>
        <begin position="535"/>
        <end position="556"/>
    </location>
</feature>
<accession>A0ABW5HJD0</accession>
<dbReference type="EMBL" id="JBHUKS010000030">
    <property type="protein sequence ID" value="MFD2473155.1"/>
    <property type="molecule type" value="Genomic_DNA"/>
</dbReference>
<evidence type="ECO:0000256" key="4">
    <source>
        <dbReference type="ARBA" id="ARBA00022989"/>
    </source>
</evidence>
<gene>
    <name evidence="7" type="ORF">ACFSVL_37550</name>
</gene>
<dbReference type="PANTHER" id="PTHR34820">
    <property type="entry name" value="INNER MEMBRANE PROTEIN YEBZ"/>
    <property type="match status" value="1"/>
</dbReference>
<organism evidence="7 8">
    <name type="scientific">Amycolatopsis silviterrae</name>
    <dbReference type="NCBI Taxonomy" id="1656914"/>
    <lineage>
        <taxon>Bacteria</taxon>
        <taxon>Bacillati</taxon>
        <taxon>Actinomycetota</taxon>
        <taxon>Actinomycetes</taxon>
        <taxon>Pseudonocardiales</taxon>
        <taxon>Pseudonocardiaceae</taxon>
        <taxon>Amycolatopsis</taxon>
    </lineage>
</organism>
<feature type="transmembrane region" description="Helical" evidence="6">
    <location>
        <begin position="298"/>
        <end position="319"/>
    </location>
</feature>
<name>A0ABW5HJD0_9PSEU</name>
<keyword evidence="2" id="KW-1003">Cell membrane</keyword>
<feature type="transmembrane region" description="Helical" evidence="6">
    <location>
        <begin position="356"/>
        <end position="376"/>
    </location>
</feature>
<evidence type="ECO:0000256" key="1">
    <source>
        <dbReference type="ARBA" id="ARBA00004651"/>
    </source>
</evidence>
<comment type="subcellular location">
    <subcellularLocation>
        <location evidence="1">Cell membrane</location>
        <topology evidence="1">Multi-pass membrane protein</topology>
    </subcellularLocation>
</comment>
<feature type="transmembrane region" description="Helical" evidence="6">
    <location>
        <begin position="53"/>
        <end position="74"/>
    </location>
</feature>
<dbReference type="InterPro" id="IPR006311">
    <property type="entry name" value="TAT_signal"/>
</dbReference>
<keyword evidence="5 6" id="KW-0472">Membrane</keyword>
<dbReference type="PROSITE" id="PS51318">
    <property type="entry name" value="TAT"/>
    <property type="match status" value="1"/>
</dbReference>
<feature type="transmembrane region" description="Helical" evidence="6">
    <location>
        <begin position="141"/>
        <end position="161"/>
    </location>
</feature>
<dbReference type="PANTHER" id="PTHR34820:SF4">
    <property type="entry name" value="INNER MEMBRANE PROTEIN YEBZ"/>
    <property type="match status" value="1"/>
</dbReference>
<feature type="transmembrane region" description="Helical" evidence="6">
    <location>
        <begin position="94"/>
        <end position="111"/>
    </location>
</feature>
<dbReference type="Proteomes" id="UP001597483">
    <property type="component" value="Unassembled WGS sequence"/>
</dbReference>
<reference evidence="8" key="1">
    <citation type="journal article" date="2019" name="Int. J. Syst. Evol. Microbiol.">
        <title>The Global Catalogue of Microorganisms (GCM) 10K type strain sequencing project: providing services to taxonomists for standard genome sequencing and annotation.</title>
        <authorList>
            <consortium name="The Broad Institute Genomics Platform"/>
            <consortium name="The Broad Institute Genome Sequencing Center for Infectious Disease"/>
            <person name="Wu L."/>
            <person name="Ma J."/>
        </authorList>
    </citation>
    <scope>NUCLEOTIDE SEQUENCE [LARGE SCALE GENOMIC DNA]</scope>
    <source>
        <strain evidence="8">CGMCC 4.7641</strain>
    </source>
</reference>
<keyword evidence="3 6" id="KW-0812">Transmembrane</keyword>
<feature type="transmembrane region" description="Helical" evidence="6">
    <location>
        <begin position="388"/>
        <end position="406"/>
    </location>
</feature>
<feature type="transmembrane region" description="Helical" evidence="6">
    <location>
        <begin position="584"/>
        <end position="606"/>
    </location>
</feature>
<feature type="transmembrane region" description="Helical" evidence="6">
    <location>
        <begin position="470"/>
        <end position="490"/>
    </location>
</feature>
<feature type="transmembrane region" description="Helical" evidence="6">
    <location>
        <begin position="198"/>
        <end position="217"/>
    </location>
</feature>
<dbReference type="InterPro" id="IPR032694">
    <property type="entry name" value="CopC/D"/>
</dbReference>